<reference evidence="1 2" key="1">
    <citation type="journal article" date="2013" name="Genome Biol.">
        <title>The genome sequence of the most widely cultivated cacao type and its use to identify candidate genes regulating pod color.</title>
        <authorList>
            <person name="Motamayor J.C."/>
            <person name="Mockaitis K."/>
            <person name="Schmutz J."/>
            <person name="Haiminen N."/>
            <person name="Iii D.L."/>
            <person name="Cornejo O."/>
            <person name="Findley S.D."/>
            <person name="Zheng P."/>
            <person name="Utro F."/>
            <person name="Royaert S."/>
            <person name="Saski C."/>
            <person name="Jenkins J."/>
            <person name="Podicheti R."/>
            <person name="Zhao M."/>
            <person name="Scheffler B.E."/>
            <person name="Stack J.C."/>
            <person name="Feltus F.A."/>
            <person name="Mustiga G.M."/>
            <person name="Amores F."/>
            <person name="Phillips W."/>
            <person name="Marelli J.P."/>
            <person name="May G.D."/>
            <person name="Shapiro H."/>
            <person name="Ma J."/>
            <person name="Bustamante C.D."/>
            <person name="Schnell R.J."/>
            <person name="Main D."/>
            <person name="Gilbert D."/>
            <person name="Parida L."/>
            <person name="Kuhn D.N."/>
        </authorList>
    </citation>
    <scope>NUCLEOTIDE SEQUENCE [LARGE SCALE GENOMIC DNA]</scope>
    <source>
        <strain evidence="2">cv. Matina 1-6</strain>
    </source>
</reference>
<dbReference type="AlphaFoldDB" id="A0A061EPQ3"/>
<dbReference type="Gramene" id="EOY07035">
    <property type="protein sequence ID" value="EOY07035"/>
    <property type="gene ID" value="TCM_021570"/>
</dbReference>
<proteinExistence type="predicted"/>
<dbReference type="EMBL" id="CM001883">
    <property type="protein sequence ID" value="EOY07035.1"/>
    <property type="molecule type" value="Genomic_DNA"/>
</dbReference>
<evidence type="ECO:0000313" key="1">
    <source>
        <dbReference type="EMBL" id="EOY07035.1"/>
    </source>
</evidence>
<dbReference type="InParanoid" id="A0A061EPQ3"/>
<dbReference type="PANTHER" id="PTHR35317">
    <property type="entry name" value="OS04G0629600 PROTEIN"/>
    <property type="match status" value="1"/>
</dbReference>
<dbReference type="HOGENOM" id="CLU_183345_0_0_1"/>
<dbReference type="Pfam" id="PF14223">
    <property type="entry name" value="Retrotran_gag_2"/>
    <property type="match status" value="1"/>
</dbReference>
<accession>A0A061EPQ3</accession>
<keyword evidence="2" id="KW-1185">Reference proteome</keyword>
<name>A0A061EPQ3_THECC</name>
<evidence type="ECO:0000313" key="2">
    <source>
        <dbReference type="Proteomes" id="UP000026915"/>
    </source>
</evidence>
<evidence type="ECO:0008006" key="3">
    <source>
        <dbReference type="Google" id="ProtNLM"/>
    </source>
</evidence>
<dbReference type="OMA" id="ELMYVLQ"/>
<gene>
    <name evidence="1" type="ORF">TCM_021570</name>
</gene>
<dbReference type="Proteomes" id="UP000026915">
    <property type="component" value="Chromosome 5"/>
</dbReference>
<organism evidence="1 2">
    <name type="scientific">Theobroma cacao</name>
    <name type="common">Cacao</name>
    <name type="synonym">Cocoa</name>
    <dbReference type="NCBI Taxonomy" id="3641"/>
    <lineage>
        <taxon>Eukaryota</taxon>
        <taxon>Viridiplantae</taxon>
        <taxon>Streptophyta</taxon>
        <taxon>Embryophyta</taxon>
        <taxon>Tracheophyta</taxon>
        <taxon>Spermatophyta</taxon>
        <taxon>Magnoliopsida</taxon>
        <taxon>eudicotyledons</taxon>
        <taxon>Gunneridae</taxon>
        <taxon>Pentapetalae</taxon>
        <taxon>rosids</taxon>
        <taxon>malvids</taxon>
        <taxon>Malvales</taxon>
        <taxon>Malvaceae</taxon>
        <taxon>Byttnerioideae</taxon>
        <taxon>Theobroma</taxon>
    </lineage>
</organism>
<sequence>MKMKEEESIQEYTDKLLKMVNQLKMLGHEVTDQKIVNKILVSILDNFESKVTSLEDYKDLTRILVKELISTLLAFE</sequence>
<dbReference type="eggNOG" id="KOG0017">
    <property type="taxonomic scope" value="Eukaryota"/>
</dbReference>
<protein>
    <recommendedName>
        <fullName evidence="3">Retrotransposon gag domain-containing protein</fullName>
    </recommendedName>
</protein>
<dbReference type="PANTHER" id="PTHR35317:SF31">
    <property type="entry name" value="DUF4219 DOMAIN-CONTAINING PROTEIN"/>
    <property type="match status" value="1"/>
</dbReference>